<comment type="caution">
    <text evidence="4">The sequence shown here is derived from an EMBL/GenBank/DDBJ whole genome shotgun (WGS) entry which is preliminary data.</text>
</comment>
<keyword evidence="2" id="KW-1133">Transmembrane helix</keyword>
<accession>A0AAP0HT06</accession>
<dbReference type="AlphaFoldDB" id="A0AAP0HT06"/>
<dbReference type="PANTHER" id="PTHR10809">
    <property type="entry name" value="VESICLE-ASSOCIATED MEMBRANE PROTEIN-ASSOCIATED PROTEIN"/>
    <property type="match status" value="1"/>
</dbReference>
<dbReference type="InterPro" id="IPR008962">
    <property type="entry name" value="PapD-like_sf"/>
</dbReference>
<dbReference type="Gene3D" id="2.60.40.10">
    <property type="entry name" value="Immunoglobulins"/>
    <property type="match status" value="1"/>
</dbReference>
<name>A0AAP0HT06_9MAGN</name>
<dbReference type="Proteomes" id="UP001419268">
    <property type="component" value="Unassembled WGS sequence"/>
</dbReference>
<dbReference type="Pfam" id="PF00635">
    <property type="entry name" value="Motile_Sperm"/>
    <property type="match status" value="1"/>
</dbReference>
<keyword evidence="2" id="KW-0472">Membrane</keyword>
<dbReference type="InterPro" id="IPR013783">
    <property type="entry name" value="Ig-like_fold"/>
</dbReference>
<evidence type="ECO:0000259" key="3">
    <source>
        <dbReference type="PROSITE" id="PS50202"/>
    </source>
</evidence>
<keyword evidence="5" id="KW-1185">Reference proteome</keyword>
<evidence type="ECO:0000256" key="2">
    <source>
        <dbReference type="SAM" id="Phobius"/>
    </source>
</evidence>
<dbReference type="InterPro" id="IPR016763">
    <property type="entry name" value="VAP"/>
</dbReference>
<dbReference type="GO" id="GO:0005886">
    <property type="term" value="C:plasma membrane"/>
    <property type="evidence" value="ECO:0007669"/>
    <property type="project" value="TreeGrafter"/>
</dbReference>
<feature type="domain" description="MSP" evidence="3">
    <location>
        <begin position="2"/>
        <end position="122"/>
    </location>
</feature>
<dbReference type="GO" id="GO:0061817">
    <property type="term" value="P:endoplasmic reticulum-plasma membrane tethering"/>
    <property type="evidence" value="ECO:0007669"/>
    <property type="project" value="TreeGrafter"/>
</dbReference>
<proteinExistence type="inferred from homology"/>
<reference evidence="4 5" key="1">
    <citation type="submission" date="2024-01" db="EMBL/GenBank/DDBJ databases">
        <title>Genome assemblies of Stephania.</title>
        <authorList>
            <person name="Yang L."/>
        </authorList>
    </citation>
    <scope>NUCLEOTIDE SEQUENCE [LARGE SCALE GENOMIC DNA]</scope>
    <source>
        <strain evidence="4">JXDWG</strain>
        <tissue evidence="4">Leaf</tissue>
    </source>
</reference>
<evidence type="ECO:0000256" key="1">
    <source>
        <dbReference type="ARBA" id="ARBA00008932"/>
    </source>
</evidence>
<keyword evidence="2" id="KW-0812">Transmembrane</keyword>
<organism evidence="4 5">
    <name type="scientific">Stephania cephalantha</name>
    <dbReference type="NCBI Taxonomy" id="152367"/>
    <lineage>
        <taxon>Eukaryota</taxon>
        <taxon>Viridiplantae</taxon>
        <taxon>Streptophyta</taxon>
        <taxon>Embryophyta</taxon>
        <taxon>Tracheophyta</taxon>
        <taxon>Spermatophyta</taxon>
        <taxon>Magnoliopsida</taxon>
        <taxon>Ranunculales</taxon>
        <taxon>Menispermaceae</taxon>
        <taxon>Menispermoideae</taxon>
        <taxon>Cissampelideae</taxon>
        <taxon>Stephania</taxon>
    </lineage>
</organism>
<dbReference type="PANTHER" id="PTHR10809:SF160">
    <property type="entry name" value="VESICLE-ASSOCIATED PROTEIN 1-3"/>
    <property type="match status" value="1"/>
</dbReference>
<dbReference type="PROSITE" id="PS50202">
    <property type="entry name" value="MSP"/>
    <property type="match status" value="1"/>
</dbReference>
<dbReference type="SUPFAM" id="SSF49354">
    <property type="entry name" value="PapD-like"/>
    <property type="match status" value="1"/>
</dbReference>
<evidence type="ECO:0000313" key="4">
    <source>
        <dbReference type="EMBL" id="KAK9095431.1"/>
    </source>
</evidence>
<dbReference type="EMBL" id="JBBNAG010000011">
    <property type="protein sequence ID" value="KAK9095431.1"/>
    <property type="molecule type" value="Genomic_DNA"/>
</dbReference>
<sequence>MSLRIQPHELKFRVEPKKQSSCSLQLTNRSDRNIAFKVKTTNPKKYSVRPNAGIVSPGASFDVTVTMQAQKDVPADMQSKDKFLIQWIAAPIGMTSQEITSEMFGKEAGNAVEEFKLRVIYVLTNIPSPVREGSEEGVSPRVSALENGSNSAFESKDKALEAWTTITKLTNEKNLAAQQNHKLRQELDLMRKTIGWKSGGGFSLMFVILVGLLGILAGYFIKNT</sequence>
<dbReference type="GO" id="GO:0090158">
    <property type="term" value="P:endoplasmic reticulum membrane organization"/>
    <property type="evidence" value="ECO:0007669"/>
    <property type="project" value="TreeGrafter"/>
</dbReference>
<dbReference type="GO" id="GO:0005789">
    <property type="term" value="C:endoplasmic reticulum membrane"/>
    <property type="evidence" value="ECO:0007669"/>
    <property type="project" value="InterPro"/>
</dbReference>
<evidence type="ECO:0000313" key="5">
    <source>
        <dbReference type="Proteomes" id="UP001419268"/>
    </source>
</evidence>
<protein>
    <recommendedName>
        <fullName evidence="3">MSP domain-containing protein</fullName>
    </recommendedName>
</protein>
<comment type="similarity">
    <text evidence="1">Belongs to the VAMP-associated protein (VAP) (TC 9.B.17) family.</text>
</comment>
<feature type="transmembrane region" description="Helical" evidence="2">
    <location>
        <begin position="200"/>
        <end position="221"/>
    </location>
</feature>
<dbReference type="InterPro" id="IPR000535">
    <property type="entry name" value="MSP_dom"/>
</dbReference>
<dbReference type="PIRSF" id="PIRSF019693">
    <property type="entry name" value="VAMP-associated"/>
    <property type="match status" value="1"/>
</dbReference>
<gene>
    <name evidence="4" type="ORF">Scep_026900</name>
</gene>
<dbReference type="FunFam" id="2.60.40.10:FF:000813">
    <property type="entry name" value="Vesicle-associated protein 1-1"/>
    <property type="match status" value="1"/>
</dbReference>